<evidence type="ECO:0000256" key="3">
    <source>
        <dbReference type="ARBA" id="ARBA00022729"/>
    </source>
</evidence>
<dbReference type="EMBL" id="JACVVK020000072">
    <property type="protein sequence ID" value="KAK7495770.1"/>
    <property type="molecule type" value="Genomic_DNA"/>
</dbReference>
<feature type="transmembrane region" description="Helical" evidence="7">
    <location>
        <begin position="563"/>
        <end position="585"/>
    </location>
</feature>
<evidence type="ECO:0000256" key="5">
    <source>
        <dbReference type="ARBA" id="ARBA00023136"/>
    </source>
</evidence>
<reference evidence="9 10" key="1">
    <citation type="journal article" date="2023" name="Sci. Data">
        <title>Genome assembly of the Korean intertidal mud-creeper Batillaria attramentaria.</title>
        <authorList>
            <person name="Patra A.K."/>
            <person name="Ho P.T."/>
            <person name="Jun S."/>
            <person name="Lee S.J."/>
            <person name="Kim Y."/>
            <person name="Won Y.J."/>
        </authorList>
    </citation>
    <scope>NUCLEOTIDE SEQUENCE [LARGE SCALE GENOMIC DNA]</scope>
    <source>
        <strain evidence="9">Wonlab-2016</strain>
    </source>
</reference>
<evidence type="ECO:0000256" key="6">
    <source>
        <dbReference type="SAM" id="MobiDB-lite"/>
    </source>
</evidence>
<evidence type="ECO:0000313" key="10">
    <source>
        <dbReference type="Proteomes" id="UP001519460"/>
    </source>
</evidence>
<name>A0ABD0L8U8_9CAEN</name>
<dbReference type="AlphaFoldDB" id="A0ABD0L8U8"/>
<feature type="transmembrane region" description="Helical" evidence="7">
    <location>
        <begin position="445"/>
        <end position="471"/>
    </location>
</feature>
<gene>
    <name evidence="9" type="ORF">BaRGS_00012990</name>
</gene>
<evidence type="ECO:0000256" key="7">
    <source>
        <dbReference type="SAM" id="Phobius"/>
    </source>
</evidence>
<dbReference type="PANTHER" id="PTHR21229:SF2">
    <property type="entry name" value="RE59932P"/>
    <property type="match status" value="1"/>
</dbReference>
<feature type="compositionally biased region" description="Basic and acidic residues" evidence="6">
    <location>
        <begin position="243"/>
        <end position="258"/>
    </location>
</feature>
<evidence type="ECO:0000313" key="9">
    <source>
        <dbReference type="EMBL" id="KAK7495770.1"/>
    </source>
</evidence>
<feature type="domain" description="GOST seven transmembrane" evidence="8">
    <location>
        <begin position="376"/>
        <end position="619"/>
    </location>
</feature>
<feature type="compositionally biased region" description="Polar residues" evidence="6">
    <location>
        <begin position="225"/>
        <end position="241"/>
    </location>
</feature>
<sequence>MRNIYNSTLVTCSEVLARRIRTAGNKSTKRLFGHRFSFTAVPARILKRSKDDDRKTVSLSTFGFLTGGTLAVNVTLSGVSRENAKKNASLFGFTLDKSTSPGLSRYMEEMQNNKCILNNSDMENKNGDNVESVFFKFDFPNLRLNFERVGSSLGKLVVTNLSQEIFKVQHHLHRRSAHTHASKLSDALVLSGHRSVRAVVQGKEENADPSRTPNKATDTGGGTPVSKTTPAPDKTPQNASKTGPDDAKTGRLSPKTEPDTAQMGAVSAATSSEPTSSPSGGAGAGPSQAFANAAAKEAAAPLLTYTDVKEVGEGSYQTYFLVYIARPEEEGLYNLYFHNCLHYQTASPSSSSVVSLMLEIVEDNNGNYLTAGEMPVPALYFTFSILFFITGVAWLSVLRRSKEDVYKIHYLMLVVIFIKSLACLFHGVNMYFIQINGVHEEAWAILWYIVYLTRGALMFVTVLLIGAGWAFIKHVLTDREKKLFLIVIPLQVLDRVAWVIVEESEEGNQSYTTWNEIFILVDLLCCGAILFPVVWSIRHLQEASHTDGKAAINLQKLKLFRHFYILVVCYIYFTRIIVYLMKITLPFKLEWLTDLFTELAMMVFFIVTGVKFRPATDNPYLQVPLDSDDEEIEMEEVLTKTGNRETVVKVNQKTEGSDNSRVKQRESSHEYD</sequence>
<dbReference type="GO" id="GO:0016020">
    <property type="term" value="C:membrane"/>
    <property type="evidence" value="ECO:0007669"/>
    <property type="project" value="UniProtKB-SubCell"/>
</dbReference>
<feature type="region of interest" description="Disordered" evidence="6">
    <location>
        <begin position="648"/>
        <end position="672"/>
    </location>
</feature>
<evidence type="ECO:0000256" key="4">
    <source>
        <dbReference type="ARBA" id="ARBA00022989"/>
    </source>
</evidence>
<keyword evidence="10" id="KW-1185">Reference proteome</keyword>
<feature type="transmembrane region" description="Helical" evidence="7">
    <location>
        <begin position="483"/>
        <end position="501"/>
    </location>
</feature>
<keyword evidence="3" id="KW-0732">Signal</keyword>
<feature type="compositionally biased region" description="Basic and acidic residues" evidence="6">
    <location>
        <begin position="655"/>
        <end position="672"/>
    </location>
</feature>
<accession>A0ABD0L8U8</accession>
<dbReference type="InterPro" id="IPR009637">
    <property type="entry name" value="GPR107/GPR108-like"/>
</dbReference>
<dbReference type="InterPro" id="IPR053937">
    <property type="entry name" value="GOST_TM"/>
</dbReference>
<feature type="region of interest" description="Disordered" evidence="6">
    <location>
        <begin position="201"/>
        <end position="288"/>
    </location>
</feature>
<dbReference type="Proteomes" id="UP001519460">
    <property type="component" value="Unassembled WGS sequence"/>
</dbReference>
<organism evidence="9 10">
    <name type="scientific">Batillaria attramentaria</name>
    <dbReference type="NCBI Taxonomy" id="370345"/>
    <lineage>
        <taxon>Eukaryota</taxon>
        <taxon>Metazoa</taxon>
        <taxon>Spiralia</taxon>
        <taxon>Lophotrochozoa</taxon>
        <taxon>Mollusca</taxon>
        <taxon>Gastropoda</taxon>
        <taxon>Caenogastropoda</taxon>
        <taxon>Sorbeoconcha</taxon>
        <taxon>Cerithioidea</taxon>
        <taxon>Batillariidae</taxon>
        <taxon>Batillaria</taxon>
    </lineage>
</organism>
<keyword evidence="2 7" id="KW-0812">Transmembrane</keyword>
<comment type="subcellular location">
    <subcellularLocation>
        <location evidence="1">Membrane</location>
        <topology evidence="1">Multi-pass membrane protein</topology>
    </subcellularLocation>
</comment>
<feature type="transmembrane region" description="Helical" evidence="7">
    <location>
        <begin position="513"/>
        <end position="535"/>
    </location>
</feature>
<keyword evidence="4 7" id="KW-1133">Transmembrane helix</keyword>
<comment type="caution">
    <text evidence="9">The sequence shown here is derived from an EMBL/GenBank/DDBJ whole genome shotgun (WGS) entry which is preliminary data.</text>
</comment>
<evidence type="ECO:0000256" key="1">
    <source>
        <dbReference type="ARBA" id="ARBA00004141"/>
    </source>
</evidence>
<feature type="transmembrane region" description="Helical" evidence="7">
    <location>
        <begin position="591"/>
        <end position="610"/>
    </location>
</feature>
<proteinExistence type="predicted"/>
<feature type="transmembrane region" description="Helical" evidence="7">
    <location>
        <begin position="378"/>
        <end position="398"/>
    </location>
</feature>
<dbReference type="PANTHER" id="PTHR21229">
    <property type="entry name" value="LUNG SEVEN TRANSMEMBRANE RECEPTOR"/>
    <property type="match status" value="1"/>
</dbReference>
<evidence type="ECO:0000259" key="8">
    <source>
        <dbReference type="Pfam" id="PF06814"/>
    </source>
</evidence>
<feature type="compositionally biased region" description="Low complexity" evidence="6">
    <location>
        <begin position="267"/>
        <end position="288"/>
    </location>
</feature>
<evidence type="ECO:0000256" key="2">
    <source>
        <dbReference type="ARBA" id="ARBA00022692"/>
    </source>
</evidence>
<feature type="transmembrane region" description="Helical" evidence="7">
    <location>
        <begin position="410"/>
        <end position="433"/>
    </location>
</feature>
<protein>
    <recommendedName>
        <fullName evidence="8">GOST seven transmembrane domain-containing protein</fullName>
    </recommendedName>
</protein>
<dbReference type="Pfam" id="PF06814">
    <property type="entry name" value="GOST_TM"/>
    <property type="match status" value="1"/>
</dbReference>
<keyword evidence="5 7" id="KW-0472">Membrane</keyword>